<evidence type="ECO:0000256" key="7">
    <source>
        <dbReference type="ARBA" id="ARBA00022679"/>
    </source>
</evidence>
<gene>
    <name evidence="10 14" type="primary">glgB</name>
    <name evidence="14" type="ORF">FRY97_04870</name>
</gene>
<evidence type="ECO:0000256" key="1">
    <source>
        <dbReference type="ARBA" id="ARBA00000826"/>
    </source>
</evidence>
<accession>A0A5C6RWS0</accession>
<keyword evidence="9 10" id="KW-0119">Carbohydrate metabolism</keyword>
<keyword evidence="15" id="KW-1185">Reference proteome</keyword>
<dbReference type="GO" id="GO:0005978">
    <property type="term" value="P:glycogen biosynthetic process"/>
    <property type="evidence" value="ECO:0007669"/>
    <property type="project" value="UniProtKB-UniRule"/>
</dbReference>
<dbReference type="InterPro" id="IPR017853">
    <property type="entry name" value="GH"/>
</dbReference>
<dbReference type="GO" id="GO:0004553">
    <property type="term" value="F:hydrolase activity, hydrolyzing O-glycosyl compounds"/>
    <property type="evidence" value="ECO:0007669"/>
    <property type="project" value="InterPro"/>
</dbReference>
<dbReference type="Pfam" id="PF02922">
    <property type="entry name" value="CBM_48"/>
    <property type="match status" value="1"/>
</dbReference>
<dbReference type="PANTHER" id="PTHR43651">
    <property type="entry name" value="1,4-ALPHA-GLUCAN-BRANCHING ENZYME"/>
    <property type="match status" value="1"/>
</dbReference>
<dbReference type="InterPro" id="IPR037439">
    <property type="entry name" value="Branching_enzy"/>
</dbReference>
<evidence type="ECO:0000256" key="11">
    <source>
        <dbReference type="PIRSR" id="PIRSR000463-1"/>
    </source>
</evidence>
<organism evidence="14 15">
    <name type="scientific">Phaeodactylibacter luteus</name>
    <dbReference type="NCBI Taxonomy" id="1564516"/>
    <lineage>
        <taxon>Bacteria</taxon>
        <taxon>Pseudomonadati</taxon>
        <taxon>Bacteroidota</taxon>
        <taxon>Saprospiria</taxon>
        <taxon>Saprospirales</taxon>
        <taxon>Haliscomenobacteraceae</taxon>
        <taxon>Phaeodactylibacter</taxon>
    </lineage>
</organism>
<dbReference type="NCBIfam" id="NF003811">
    <property type="entry name" value="PRK05402.1"/>
    <property type="match status" value="1"/>
</dbReference>
<evidence type="ECO:0000256" key="5">
    <source>
        <dbReference type="ARBA" id="ARBA00022600"/>
    </source>
</evidence>
<proteinExistence type="inferred from homology"/>
<dbReference type="SUPFAM" id="SSF81296">
    <property type="entry name" value="E set domains"/>
    <property type="match status" value="1"/>
</dbReference>
<evidence type="ECO:0000256" key="2">
    <source>
        <dbReference type="ARBA" id="ARBA00002953"/>
    </source>
</evidence>
<evidence type="ECO:0000313" key="15">
    <source>
        <dbReference type="Proteomes" id="UP000321580"/>
    </source>
</evidence>
<dbReference type="SUPFAM" id="SSF51445">
    <property type="entry name" value="(Trans)glycosidases"/>
    <property type="match status" value="1"/>
</dbReference>
<dbReference type="InterPro" id="IPR013780">
    <property type="entry name" value="Glyco_hydro_b"/>
</dbReference>
<evidence type="ECO:0000256" key="4">
    <source>
        <dbReference type="ARBA" id="ARBA00009000"/>
    </source>
</evidence>
<dbReference type="GO" id="GO:0003844">
    <property type="term" value="F:1,4-alpha-glucan branching enzyme activity"/>
    <property type="evidence" value="ECO:0007669"/>
    <property type="project" value="UniProtKB-UniRule"/>
</dbReference>
<dbReference type="Pfam" id="PF00128">
    <property type="entry name" value="Alpha-amylase"/>
    <property type="match status" value="2"/>
</dbReference>
<dbReference type="InterPro" id="IPR014756">
    <property type="entry name" value="Ig_E-set"/>
</dbReference>
<evidence type="ECO:0000256" key="6">
    <source>
        <dbReference type="ARBA" id="ARBA00022676"/>
    </source>
</evidence>
<dbReference type="OrthoDB" id="9800174at2"/>
<dbReference type="NCBIfam" id="NF008967">
    <property type="entry name" value="PRK12313.1"/>
    <property type="match status" value="1"/>
</dbReference>
<evidence type="ECO:0000256" key="10">
    <source>
        <dbReference type="HAMAP-Rule" id="MF_00685"/>
    </source>
</evidence>
<dbReference type="Gene3D" id="2.60.40.1180">
    <property type="entry name" value="Golgi alpha-mannosidase II"/>
    <property type="match status" value="1"/>
</dbReference>
<keyword evidence="5 10" id="KW-0321">Glycogen metabolism</keyword>
<dbReference type="InterPro" id="IPR044143">
    <property type="entry name" value="GlgB_N_E_set_prok"/>
</dbReference>
<feature type="domain" description="Glycosyl hydrolase family 13 catalytic" evidence="13">
    <location>
        <begin position="157"/>
        <end position="525"/>
    </location>
</feature>
<dbReference type="FunFam" id="2.60.40.1180:FF:000002">
    <property type="entry name" value="1,4-alpha-glucan branching enzyme GlgB"/>
    <property type="match status" value="1"/>
</dbReference>
<dbReference type="Gene3D" id="3.20.20.80">
    <property type="entry name" value="Glycosidases"/>
    <property type="match status" value="1"/>
</dbReference>
<sequence>MATVLTHSLFTELDIHLFREGKHYKLYEKLGSHPIMIDGQHGTYFAVWAPNAQSVSVIGNFNYWNRDSHQLNARWDGSGIWEGFIPGVGRGELYKYHIHAKDGRHLQKGDPFALFWEIPPNTASIIWDLDDYEWQDKSWMENRKEKSGLDQPYSVYEVHMGTWKKTHGGLRSLSYKDMADEMVKYVADMGFTHVEFLPVMEHPYFPSWGYQITGYFAPTSRYGTPQEFMYLVDAFHQAGVGVILDWVPSHFPTDAHGLADFDGTHLFDHADPRKGFHPDWKSAIFNYGRHEVKAFLISNALFWLDRYHADGLRVDAVASMLYLDYSRNDGEWIPNQYGGNENLEAIAFLKDFNETVYKEFPDAVTIAEESTAWKGVSRPTFDGGLGFGQKWMMGWMHDTLNYFKHDPVHRQYHHGEITFSLVYAFTENFMLPLSHDEVVHGKGAIIDRMPGDEWQRFANLRALYGYMFTHPGTQLLFMGDEFGQTSEWNIEKGLEWWLAETPYHQGVQAWVKALNAYYKNTPALHEKQFSPDGFQWIDHNDNVNSVLSYLRYGQDEQKPVAIVCNFTPVAREGYKIGVPLEGQWKEVLNSDHPDYGGAGHHLNTGLLRTEAEEWHGRPCHLTPNLSPMGISILEYAGPVEKPRKKAAAAKKAKSNGQKKASAETPEGKAQPQKKAVSARKK</sequence>
<dbReference type="CDD" id="cd11322">
    <property type="entry name" value="AmyAc_Glg_BE"/>
    <property type="match status" value="1"/>
</dbReference>
<comment type="caution">
    <text evidence="14">The sequence shown here is derived from an EMBL/GenBank/DDBJ whole genome shotgun (WGS) entry which is preliminary data.</text>
</comment>
<dbReference type="InterPro" id="IPR004193">
    <property type="entry name" value="Glyco_hydro_13_N"/>
</dbReference>
<dbReference type="UniPathway" id="UPA00164"/>
<reference evidence="14 15" key="1">
    <citation type="submission" date="2019-08" db="EMBL/GenBank/DDBJ databases">
        <title>Genome of Phaeodactylibacter luteus.</title>
        <authorList>
            <person name="Bowman J.P."/>
        </authorList>
    </citation>
    <scope>NUCLEOTIDE SEQUENCE [LARGE SCALE GENOMIC DNA]</scope>
    <source>
        <strain evidence="14 15">KCTC 42180</strain>
    </source>
</reference>
<dbReference type="InterPro" id="IPR013783">
    <property type="entry name" value="Ig-like_fold"/>
</dbReference>
<protein>
    <recommendedName>
        <fullName evidence="10">1,4-alpha-glucan branching enzyme GlgB</fullName>
        <ecNumber evidence="10">2.4.1.18</ecNumber>
    </recommendedName>
    <alternativeName>
        <fullName evidence="10">1,4-alpha-D-glucan:1,4-alpha-D-glucan 6-glucosyl-transferase</fullName>
    </alternativeName>
    <alternativeName>
        <fullName evidence="10">Alpha-(1-&gt;4)-glucan branching enzyme</fullName>
    </alternativeName>
    <alternativeName>
        <fullName evidence="10">Glycogen branching enzyme</fullName>
        <shortName evidence="10">BE</shortName>
    </alternativeName>
</protein>
<dbReference type="PANTHER" id="PTHR43651:SF3">
    <property type="entry name" value="1,4-ALPHA-GLUCAN-BRANCHING ENZYME"/>
    <property type="match status" value="1"/>
</dbReference>
<dbReference type="FunFam" id="3.20.20.80:FF:000003">
    <property type="entry name" value="1,4-alpha-glucan branching enzyme GlgB"/>
    <property type="match status" value="1"/>
</dbReference>
<feature type="region of interest" description="Disordered" evidence="12">
    <location>
        <begin position="641"/>
        <end position="681"/>
    </location>
</feature>
<dbReference type="PIRSF" id="PIRSF000463">
    <property type="entry name" value="GlgB"/>
    <property type="match status" value="1"/>
</dbReference>
<dbReference type="InterPro" id="IPR006047">
    <property type="entry name" value="GH13_cat_dom"/>
</dbReference>
<keyword evidence="8 10" id="KW-0320">Glycogen biosynthesis</keyword>
<keyword evidence="6 10" id="KW-0328">Glycosyltransferase</keyword>
<dbReference type="InterPro" id="IPR006407">
    <property type="entry name" value="GlgB"/>
</dbReference>
<comment type="subunit">
    <text evidence="10">Monomer.</text>
</comment>
<dbReference type="NCBIfam" id="TIGR01515">
    <property type="entry name" value="branching_enzym"/>
    <property type="match status" value="1"/>
</dbReference>
<dbReference type="RefSeq" id="WP_147166313.1">
    <property type="nucleotide sequence ID" value="NZ_VOOR01000007.1"/>
</dbReference>
<dbReference type="Pfam" id="PF02806">
    <property type="entry name" value="Alpha-amylase_C"/>
    <property type="match status" value="1"/>
</dbReference>
<feature type="compositionally biased region" description="Basic residues" evidence="12">
    <location>
        <begin position="642"/>
        <end position="653"/>
    </location>
</feature>
<evidence type="ECO:0000256" key="9">
    <source>
        <dbReference type="ARBA" id="ARBA00023277"/>
    </source>
</evidence>
<dbReference type="GO" id="GO:0043169">
    <property type="term" value="F:cation binding"/>
    <property type="evidence" value="ECO:0007669"/>
    <property type="project" value="InterPro"/>
</dbReference>
<dbReference type="Gene3D" id="2.60.40.10">
    <property type="entry name" value="Immunoglobulins"/>
    <property type="match status" value="1"/>
</dbReference>
<keyword evidence="7 10" id="KW-0808">Transferase</keyword>
<dbReference type="FunFam" id="2.60.40.10:FF:000169">
    <property type="entry name" value="1,4-alpha-glucan branching enzyme GlgB"/>
    <property type="match status" value="1"/>
</dbReference>
<dbReference type="InterPro" id="IPR006048">
    <property type="entry name" value="A-amylase/branching_C"/>
</dbReference>
<dbReference type="AlphaFoldDB" id="A0A5C6RWS0"/>
<evidence type="ECO:0000256" key="12">
    <source>
        <dbReference type="SAM" id="MobiDB-lite"/>
    </source>
</evidence>
<dbReference type="EMBL" id="VOOR01000007">
    <property type="protein sequence ID" value="TXB66524.1"/>
    <property type="molecule type" value="Genomic_DNA"/>
</dbReference>
<evidence type="ECO:0000256" key="8">
    <source>
        <dbReference type="ARBA" id="ARBA00023056"/>
    </source>
</evidence>
<dbReference type="SMART" id="SM00642">
    <property type="entry name" value="Aamy"/>
    <property type="match status" value="1"/>
</dbReference>
<feature type="active site" description="Nucleophile" evidence="10 11">
    <location>
        <position position="315"/>
    </location>
</feature>
<dbReference type="Proteomes" id="UP000321580">
    <property type="component" value="Unassembled WGS sequence"/>
</dbReference>
<comment type="function">
    <text evidence="2 10">Catalyzes the formation of the alpha-1,6-glucosidic linkages in glycogen by scission of a 1,4-alpha-linked oligosaccharide from growing alpha-1,4-glucan chains and the subsequent attachment of the oligosaccharide to the alpha-1,6 position.</text>
</comment>
<evidence type="ECO:0000313" key="14">
    <source>
        <dbReference type="EMBL" id="TXB66524.1"/>
    </source>
</evidence>
<dbReference type="HAMAP" id="MF_00685">
    <property type="entry name" value="GlgB"/>
    <property type="match status" value="1"/>
</dbReference>
<dbReference type="EC" id="2.4.1.18" evidence="10"/>
<dbReference type="GO" id="GO:0005829">
    <property type="term" value="C:cytosol"/>
    <property type="evidence" value="ECO:0007669"/>
    <property type="project" value="TreeGrafter"/>
</dbReference>
<evidence type="ECO:0000259" key="13">
    <source>
        <dbReference type="SMART" id="SM00642"/>
    </source>
</evidence>
<comment type="catalytic activity">
    <reaction evidence="1 10">
        <text>Transfers a segment of a (1-&gt;4)-alpha-D-glucan chain to a primary hydroxy group in a similar glucan chain.</text>
        <dbReference type="EC" id="2.4.1.18"/>
    </reaction>
</comment>
<feature type="active site" description="Proton donor" evidence="10 11">
    <location>
        <position position="368"/>
    </location>
</feature>
<dbReference type="SUPFAM" id="SSF51011">
    <property type="entry name" value="Glycosyl hydrolase domain"/>
    <property type="match status" value="1"/>
</dbReference>
<dbReference type="CDD" id="cd02855">
    <property type="entry name" value="E_set_GBE_prok_N"/>
    <property type="match status" value="1"/>
</dbReference>
<evidence type="ECO:0000256" key="3">
    <source>
        <dbReference type="ARBA" id="ARBA00004964"/>
    </source>
</evidence>
<name>A0A5C6RWS0_9BACT</name>
<comment type="pathway">
    <text evidence="3 10">Glycan biosynthesis; glycogen biosynthesis.</text>
</comment>
<comment type="similarity">
    <text evidence="4 10">Belongs to the glycosyl hydrolase 13 family. GlgB subfamily.</text>
</comment>